<reference evidence="2" key="1">
    <citation type="thesis" date="2021" institute="BYU ScholarsArchive" country="Provo, UT, USA">
        <title>Applications of and Algorithms for Genome Assembly and Genomic Analyses with an Emphasis on Marine Teleosts.</title>
        <authorList>
            <person name="Pickett B.D."/>
        </authorList>
    </citation>
    <scope>NUCLEOTIDE SEQUENCE</scope>
    <source>
        <strain evidence="2">HI-2016</strain>
    </source>
</reference>
<gene>
    <name evidence="2" type="ORF">JZ751_013921</name>
</gene>
<feature type="compositionally biased region" description="Polar residues" evidence="1">
    <location>
        <begin position="28"/>
        <end position="49"/>
    </location>
</feature>
<proteinExistence type="predicted"/>
<evidence type="ECO:0000313" key="2">
    <source>
        <dbReference type="EMBL" id="KAG9328453.1"/>
    </source>
</evidence>
<accession>A0A8T2MLR8</accession>
<feature type="non-terminal residue" evidence="2">
    <location>
        <position position="122"/>
    </location>
</feature>
<comment type="caution">
    <text evidence="2">The sequence shown here is derived from an EMBL/GenBank/DDBJ whole genome shotgun (WGS) entry which is preliminary data.</text>
</comment>
<name>A0A8T2MLR8_9TELE</name>
<feature type="region of interest" description="Disordered" evidence="1">
    <location>
        <begin position="1"/>
        <end position="51"/>
    </location>
</feature>
<dbReference type="AlphaFoldDB" id="A0A8T2MLR8"/>
<feature type="region of interest" description="Disordered" evidence="1">
    <location>
        <begin position="94"/>
        <end position="122"/>
    </location>
</feature>
<organism evidence="2 3">
    <name type="scientific">Albula glossodonta</name>
    <name type="common">roundjaw bonefish</name>
    <dbReference type="NCBI Taxonomy" id="121402"/>
    <lineage>
        <taxon>Eukaryota</taxon>
        <taxon>Metazoa</taxon>
        <taxon>Chordata</taxon>
        <taxon>Craniata</taxon>
        <taxon>Vertebrata</taxon>
        <taxon>Euteleostomi</taxon>
        <taxon>Actinopterygii</taxon>
        <taxon>Neopterygii</taxon>
        <taxon>Teleostei</taxon>
        <taxon>Albuliformes</taxon>
        <taxon>Albulidae</taxon>
        <taxon>Albula</taxon>
    </lineage>
</organism>
<feature type="compositionally biased region" description="Basic and acidic residues" evidence="1">
    <location>
        <begin position="113"/>
        <end position="122"/>
    </location>
</feature>
<protein>
    <submittedName>
        <fullName evidence="2">Uncharacterized protein</fullName>
    </submittedName>
</protein>
<dbReference type="EMBL" id="JAFBMS010002221">
    <property type="protein sequence ID" value="KAG9328453.1"/>
    <property type="molecule type" value="Genomic_DNA"/>
</dbReference>
<sequence length="122" mass="13516">MACQGPTERRAQADGTAGAMAITKSPRQHQTPESPFQSAETTTNGNGTYKTLHGKIQRSFGSVENDLLPQKKQKLCRLLLGIYRVPVGVAMWRTENRPRPTNYQPPPDTVISVERDPSPTKQ</sequence>
<dbReference type="Proteomes" id="UP000824540">
    <property type="component" value="Unassembled WGS sequence"/>
</dbReference>
<evidence type="ECO:0000256" key="1">
    <source>
        <dbReference type="SAM" id="MobiDB-lite"/>
    </source>
</evidence>
<evidence type="ECO:0000313" key="3">
    <source>
        <dbReference type="Proteomes" id="UP000824540"/>
    </source>
</evidence>
<keyword evidence="3" id="KW-1185">Reference proteome</keyword>